<evidence type="ECO:0000259" key="2">
    <source>
        <dbReference type="Pfam" id="PF18201"/>
    </source>
</evidence>
<dbReference type="GO" id="GO:0070286">
    <property type="term" value="P:axonemal dynein complex assembly"/>
    <property type="evidence" value="ECO:0007669"/>
    <property type="project" value="InterPro"/>
</dbReference>
<dbReference type="OrthoDB" id="25887at2759"/>
<dbReference type="InterPro" id="IPR041442">
    <property type="entry name" value="PIH1D1/2/3_CS-like"/>
</dbReference>
<dbReference type="AlphaFoldDB" id="A0A5J4V5J5"/>
<dbReference type="InterPro" id="IPR026697">
    <property type="entry name" value="DNAAF6"/>
</dbReference>
<dbReference type="Proteomes" id="UP000324800">
    <property type="component" value="Unassembled WGS sequence"/>
</dbReference>
<sequence length="101" mass="11288">MQGKSPSINSCDILEIRINLTGEDISSIVSDLTSKMLTVRSKKFKLNLSLPKPVKDKEGKAQWDDRKKILFISAPIDSKRAFDEAFGPTEEEAKGEKYSVV</sequence>
<gene>
    <name evidence="3" type="ORF">EZS28_027103</name>
</gene>
<protein>
    <recommendedName>
        <fullName evidence="2">PIH1D1/2/3 CS-like domain-containing protein</fullName>
    </recommendedName>
</protein>
<comment type="caution">
    <text evidence="3">The sequence shown here is derived from an EMBL/GenBank/DDBJ whole genome shotgun (WGS) entry which is preliminary data.</text>
</comment>
<dbReference type="EMBL" id="SNRW01009876">
    <property type="protein sequence ID" value="KAA6377371.1"/>
    <property type="molecule type" value="Genomic_DNA"/>
</dbReference>
<dbReference type="GO" id="GO:0045505">
    <property type="term" value="F:dynein intermediate chain binding"/>
    <property type="evidence" value="ECO:0007669"/>
    <property type="project" value="TreeGrafter"/>
</dbReference>
<reference evidence="3 4" key="1">
    <citation type="submission" date="2019-03" db="EMBL/GenBank/DDBJ databases">
        <title>Single cell metagenomics reveals metabolic interactions within the superorganism composed of flagellate Streblomastix strix and complex community of Bacteroidetes bacteria on its surface.</title>
        <authorList>
            <person name="Treitli S.C."/>
            <person name="Kolisko M."/>
            <person name="Husnik F."/>
            <person name="Keeling P."/>
            <person name="Hampl V."/>
        </authorList>
    </citation>
    <scope>NUCLEOTIDE SEQUENCE [LARGE SCALE GENOMIC DNA]</scope>
    <source>
        <strain evidence="3">ST1C</strain>
    </source>
</reference>
<comment type="similarity">
    <text evidence="1">Belongs to the PIH1 family.</text>
</comment>
<feature type="domain" description="PIH1D1/2/3 CS-like" evidence="2">
    <location>
        <begin position="24"/>
        <end position="76"/>
    </location>
</feature>
<evidence type="ECO:0000313" key="3">
    <source>
        <dbReference type="EMBL" id="KAA6377371.1"/>
    </source>
</evidence>
<dbReference type="GO" id="GO:0051087">
    <property type="term" value="F:protein-folding chaperone binding"/>
    <property type="evidence" value="ECO:0007669"/>
    <property type="project" value="InterPro"/>
</dbReference>
<proteinExistence type="inferred from homology"/>
<dbReference type="Pfam" id="PF18201">
    <property type="entry name" value="PIH1_CS"/>
    <property type="match status" value="1"/>
</dbReference>
<evidence type="ECO:0000313" key="4">
    <source>
        <dbReference type="Proteomes" id="UP000324800"/>
    </source>
</evidence>
<evidence type="ECO:0000256" key="1">
    <source>
        <dbReference type="ARBA" id="ARBA00008511"/>
    </source>
</evidence>
<organism evidence="3 4">
    <name type="scientific">Streblomastix strix</name>
    <dbReference type="NCBI Taxonomy" id="222440"/>
    <lineage>
        <taxon>Eukaryota</taxon>
        <taxon>Metamonada</taxon>
        <taxon>Preaxostyla</taxon>
        <taxon>Oxymonadida</taxon>
        <taxon>Streblomastigidae</taxon>
        <taxon>Streblomastix</taxon>
    </lineage>
</organism>
<dbReference type="PANTHER" id="PTHR21083">
    <property type="entry name" value="TWISTER"/>
    <property type="match status" value="1"/>
</dbReference>
<name>A0A5J4V5J5_9EUKA</name>
<dbReference type="GO" id="GO:0005737">
    <property type="term" value="C:cytoplasm"/>
    <property type="evidence" value="ECO:0007669"/>
    <property type="project" value="TreeGrafter"/>
</dbReference>
<dbReference type="PANTHER" id="PTHR21083:SF0">
    <property type="entry name" value="DYNEIN AXONEMAL ASSEMBLY FACTOR 6"/>
    <property type="match status" value="1"/>
</dbReference>
<accession>A0A5J4V5J5</accession>